<reference evidence="2" key="2">
    <citation type="submission" date="2014-05" db="EMBL/GenBank/DDBJ databases">
        <title>The genome and life-stage specific transcriptomes of Globodera pallida elucidate key aspects of plant parasitism by a cyst nematode.</title>
        <authorList>
            <person name="Cotton J.A."/>
            <person name="Lilley C.J."/>
            <person name="Jones L.M."/>
            <person name="Kikuchi T."/>
            <person name="Reid A.J."/>
            <person name="Thorpe P."/>
            <person name="Tsai I.J."/>
            <person name="Beasley H."/>
            <person name="Blok V."/>
            <person name="Cock P.J.A."/>
            <person name="Van den Akker S.E."/>
            <person name="Holroyd N."/>
            <person name="Hunt M."/>
            <person name="Mantelin S."/>
            <person name="Naghra H."/>
            <person name="Pain A."/>
            <person name="Palomares-Rius J.E."/>
            <person name="Zarowiecki M."/>
            <person name="Berriman M."/>
            <person name="Jones J.T."/>
            <person name="Urwin P.E."/>
        </authorList>
    </citation>
    <scope>NUCLEOTIDE SEQUENCE [LARGE SCALE GENOMIC DNA]</scope>
    <source>
        <strain evidence="2">Lindley</strain>
    </source>
</reference>
<protein>
    <submittedName>
        <fullName evidence="3">Uncharacterized protein</fullName>
    </submittedName>
</protein>
<dbReference type="WBParaSite" id="GPLIN_000315400">
    <property type="protein sequence ID" value="GPLIN_000315400"/>
    <property type="gene ID" value="GPLIN_000315400"/>
</dbReference>
<sequence length="132" mass="14666">MFQIFIGKKCAPLLIENNAPHPKQKMEPVPTESQSNNDVVVQHTPPVTSSAVTAGIQQPNNADARNNVIRIEPHEEKFDGRWRDESALKGIVKVEHLGAVKVEGSVKIKHEFESGDEENVAQQFMNGGKNWT</sequence>
<proteinExistence type="predicted"/>
<reference evidence="3" key="3">
    <citation type="submission" date="2016-06" db="UniProtKB">
        <authorList>
            <consortium name="WormBaseParasite"/>
        </authorList>
    </citation>
    <scope>IDENTIFICATION</scope>
</reference>
<evidence type="ECO:0000313" key="3">
    <source>
        <dbReference type="WBParaSite" id="GPLIN_000315400"/>
    </source>
</evidence>
<dbReference type="AlphaFoldDB" id="A0A183BRB8"/>
<dbReference type="Proteomes" id="UP000050741">
    <property type="component" value="Unassembled WGS sequence"/>
</dbReference>
<evidence type="ECO:0000256" key="1">
    <source>
        <dbReference type="SAM" id="MobiDB-lite"/>
    </source>
</evidence>
<reference evidence="2" key="1">
    <citation type="submission" date="2013-12" db="EMBL/GenBank/DDBJ databases">
        <authorList>
            <person name="Aslett M."/>
        </authorList>
    </citation>
    <scope>NUCLEOTIDE SEQUENCE [LARGE SCALE GENOMIC DNA]</scope>
    <source>
        <strain evidence="2">Lindley</strain>
    </source>
</reference>
<organism evidence="2 3">
    <name type="scientific">Globodera pallida</name>
    <name type="common">Potato cyst nematode worm</name>
    <name type="synonym">Heterodera pallida</name>
    <dbReference type="NCBI Taxonomy" id="36090"/>
    <lineage>
        <taxon>Eukaryota</taxon>
        <taxon>Metazoa</taxon>
        <taxon>Ecdysozoa</taxon>
        <taxon>Nematoda</taxon>
        <taxon>Chromadorea</taxon>
        <taxon>Rhabditida</taxon>
        <taxon>Tylenchina</taxon>
        <taxon>Tylenchomorpha</taxon>
        <taxon>Tylenchoidea</taxon>
        <taxon>Heteroderidae</taxon>
        <taxon>Heteroderinae</taxon>
        <taxon>Globodera</taxon>
    </lineage>
</organism>
<feature type="region of interest" description="Disordered" evidence="1">
    <location>
        <begin position="19"/>
        <end position="38"/>
    </location>
</feature>
<evidence type="ECO:0000313" key="2">
    <source>
        <dbReference type="Proteomes" id="UP000050741"/>
    </source>
</evidence>
<feature type="compositionally biased region" description="Polar residues" evidence="1">
    <location>
        <begin position="48"/>
        <end position="64"/>
    </location>
</feature>
<keyword evidence="2" id="KW-1185">Reference proteome</keyword>
<name>A0A183BRB8_GLOPA</name>
<feature type="region of interest" description="Disordered" evidence="1">
    <location>
        <begin position="48"/>
        <end position="67"/>
    </location>
</feature>
<accession>A0A183BRB8</accession>